<dbReference type="PROSITE" id="PS50158">
    <property type="entry name" value="ZF_CCHC"/>
    <property type="match status" value="1"/>
</dbReference>
<evidence type="ECO:0000256" key="1">
    <source>
        <dbReference type="PROSITE-ProRule" id="PRU00047"/>
    </source>
</evidence>
<dbReference type="Gene3D" id="4.10.60.10">
    <property type="entry name" value="Zinc finger, CCHC-type"/>
    <property type="match status" value="1"/>
</dbReference>
<dbReference type="Proteomes" id="UP000198211">
    <property type="component" value="Unassembled WGS sequence"/>
</dbReference>
<dbReference type="AlphaFoldDB" id="A0A225V2D2"/>
<keyword evidence="1" id="KW-0862">Zinc</keyword>
<evidence type="ECO:0000313" key="4">
    <source>
        <dbReference type="EMBL" id="OWY99442.1"/>
    </source>
</evidence>
<dbReference type="STRING" id="4795.A0A225V2D2"/>
<keyword evidence="5" id="KW-1185">Reference proteome</keyword>
<evidence type="ECO:0000259" key="3">
    <source>
        <dbReference type="PROSITE" id="PS50158"/>
    </source>
</evidence>
<keyword evidence="1" id="KW-0479">Metal-binding</keyword>
<proteinExistence type="predicted"/>
<dbReference type="GO" id="GO:0008270">
    <property type="term" value="F:zinc ion binding"/>
    <property type="evidence" value="ECO:0007669"/>
    <property type="project" value="UniProtKB-KW"/>
</dbReference>
<reference evidence="5" key="1">
    <citation type="submission" date="2017-03" db="EMBL/GenBank/DDBJ databases">
        <title>Phytopthora megakarya and P. palmivora, two closely related causual agents of cacao black pod achieved similar genome size and gene model numbers by different mechanisms.</title>
        <authorList>
            <person name="Ali S."/>
            <person name="Shao J."/>
            <person name="Larry D.J."/>
            <person name="Kronmiller B."/>
            <person name="Shen D."/>
            <person name="Strem M.D."/>
            <person name="Melnick R.L."/>
            <person name="Guiltinan M.J."/>
            <person name="Tyler B.M."/>
            <person name="Meinhardt L.W."/>
            <person name="Bailey B.A."/>
        </authorList>
    </citation>
    <scope>NUCLEOTIDE SEQUENCE [LARGE SCALE GENOMIC DNA]</scope>
    <source>
        <strain evidence="5">zdho120</strain>
    </source>
</reference>
<dbReference type="InterPro" id="IPR036875">
    <property type="entry name" value="Znf_CCHC_sf"/>
</dbReference>
<feature type="region of interest" description="Disordered" evidence="2">
    <location>
        <begin position="317"/>
        <end position="389"/>
    </location>
</feature>
<dbReference type="SUPFAM" id="SSF57756">
    <property type="entry name" value="Retrovirus zinc finger-like domains"/>
    <property type="match status" value="1"/>
</dbReference>
<name>A0A225V2D2_9STRA</name>
<keyword evidence="1" id="KW-0863">Zinc-finger</keyword>
<gene>
    <name evidence="4" type="ORF">PHMEG_00029552</name>
</gene>
<organism evidence="4 5">
    <name type="scientific">Phytophthora megakarya</name>
    <dbReference type="NCBI Taxonomy" id="4795"/>
    <lineage>
        <taxon>Eukaryota</taxon>
        <taxon>Sar</taxon>
        <taxon>Stramenopiles</taxon>
        <taxon>Oomycota</taxon>
        <taxon>Peronosporomycetes</taxon>
        <taxon>Peronosporales</taxon>
        <taxon>Peronosporaceae</taxon>
        <taxon>Phytophthora</taxon>
    </lineage>
</organism>
<evidence type="ECO:0000256" key="2">
    <source>
        <dbReference type="SAM" id="MobiDB-lite"/>
    </source>
</evidence>
<comment type="caution">
    <text evidence="4">The sequence shown here is derived from an EMBL/GenBank/DDBJ whole genome shotgun (WGS) entry which is preliminary data.</text>
</comment>
<sequence>MGNMFPDVMIAAAADDRSGVDGDDGSVDMAMEDLRPPVVAPAMTPAVTTDGTVEDGVVTPAVIGRAVTRKAPPMSPPTSAGADDDMSTEDGESIVIENHDGTSLDLALKGAAESGRGVWSDKALCFIMGNKLMENASKWWVDMDRRTPERKRSWTYLKKALLRRYGEKLDKSNAEWRVSMWRMMPGETYADFAAGLRVVIGRNKVSERALLTQFYRNLDKTTRKLVQQRPPWATAPSRYIVPMTRTTGQMNVIPGVSGTGLPTALMSDTNDVTATESEREHVALFTNPQGVYNAYSGTCDPPPGHVWNGKYWYETRKSSRRSASTASSNRRTEANNPMKQRARRDQPSTSESEPEEKPRKKPKASVKQAVGDEERKGASRGAKQPPPGATRCFTCGQEGHWSSQCVNGPKCYACNNYGYLAKYCTDADAKARNDEYIQQRKPGGSENTVRAP</sequence>
<dbReference type="Pfam" id="PF00098">
    <property type="entry name" value="zf-CCHC"/>
    <property type="match status" value="1"/>
</dbReference>
<protein>
    <recommendedName>
        <fullName evidence="3">CCHC-type domain-containing protein</fullName>
    </recommendedName>
</protein>
<dbReference type="SMART" id="SM00343">
    <property type="entry name" value="ZnF_C2HC"/>
    <property type="match status" value="2"/>
</dbReference>
<feature type="domain" description="CCHC-type" evidence="3">
    <location>
        <begin position="391"/>
        <end position="405"/>
    </location>
</feature>
<feature type="region of interest" description="Disordered" evidence="2">
    <location>
        <begin position="69"/>
        <end position="88"/>
    </location>
</feature>
<dbReference type="EMBL" id="NBNE01008481">
    <property type="protein sequence ID" value="OWY99442.1"/>
    <property type="molecule type" value="Genomic_DNA"/>
</dbReference>
<dbReference type="GO" id="GO:0003676">
    <property type="term" value="F:nucleic acid binding"/>
    <property type="evidence" value="ECO:0007669"/>
    <property type="project" value="InterPro"/>
</dbReference>
<evidence type="ECO:0000313" key="5">
    <source>
        <dbReference type="Proteomes" id="UP000198211"/>
    </source>
</evidence>
<accession>A0A225V2D2</accession>
<dbReference type="InterPro" id="IPR001878">
    <property type="entry name" value="Znf_CCHC"/>
</dbReference>
<dbReference type="OrthoDB" id="18186at2759"/>